<dbReference type="Pfam" id="PF05762">
    <property type="entry name" value="VWA_CoxE"/>
    <property type="match status" value="1"/>
</dbReference>
<dbReference type="STRING" id="1121395.SAMN02745215_04192"/>
<proteinExistence type="predicted"/>
<name>A0A1M7UMP9_9FIRM</name>
<dbReference type="InterPro" id="IPR008912">
    <property type="entry name" value="Uncharacterised_CoxE"/>
</dbReference>
<dbReference type="AlphaFoldDB" id="A0A1M7UMP9"/>
<evidence type="ECO:0008006" key="4">
    <source>
        <dbReference type="Google" id="ProtNLM"/>
    </source>
</evidence>
<dbReference type="RefSeq" id="WP_072774389.1">
    <property type="nucleotide sequence ID" value="NZ_FRDN01000014.1"/>
</dbReference>
<accession>A0A1M7UMP9</accession>
<dbReference type="PANTHER" id="PTHR39338">
    <property type="entry name" value="BLL5662 PROTEIN-RELATED"/>
    <property type="match status" value="1"/>
</dbReference>
<evidence type="ECO:0000313" key="3">
    <source>
        <dbReference type="Proteomes" id="UP000184010"/>
    </source>
</evidence>
<evidence type="ECO:0000313" key="2">
    <source>
        <dbReference type="EMBL" id="SHN84249.1"/>
    </source>
</evidence>
<reference evidence="3" key="1">
    <citation type="submission" date="2016-12" db="EMBL/GenBank/DDBJ databases">
        <authorList>
            <person name="Varghese N."/>
            <person name="Submissions S."/>
        </authorList>
    </citation>
    <scope>NUCLEOTIDE SEQUENCE [LARGE SCALE GENOMIC DNA]</scope>
    <source>
        <strain evidence="3">DSM 11544</strain>
    </source>
</reference>
<gene>
    <name evidence="2" type="ORF">SAMN02745215_04192</name>
</gene>
<organism evidence="2 3">
    <name type="scientific">Desulfitobacterium chlororespirans DSM 11544</name>
    <dbReference type="NCBI Taxonomy" id="1121395"/>
    <lineage>
        <taxon>Bacteria</taxon>
        <taxon>Bacillati</taxon>
        <taxon>Bacillota</taxon>
        <taxon>Clostridia</taxon>
        <taxon>Eubacteriales</taxon>
        <taxon>Desulfitobacteriaceae</taxon>
        <taxon>Desulfitobacterium</taxon>
    </lineage>
</organism>
<sequence length="469" mass="53844">MNELTINGWQLLKLISALRSVGIDITLDEVQDALKALTRYPDLAPKLVLKSLFIHRQEDQPLFDMIYELLASAPSSSPDSEPTAPGQCTGSDQEEAGDGSHQGIGTGQGGITLHLKSAEESSPSRAISFQMPDLHYLMGLKGFPSTIEEEETQELDLGKQVRFILGQSGFLTWSNSLELAKGRGEVPEDQWLKFEAYRDFWQRRIHQVLWQERLSEQNRWDSFREINWRFKPLNSFTAAEEGMVQQALRQMGNQLAVHRGLRKKKAPRGRLRLSSLLKEMVRGNGSVFRFEYETPALKHPELIVLCDVSNSVAPFSQFLLYLCQRMKSRFRKVRLYLFIDGLWDITHEEWLASGDSMAEIRSWGRKHSSGFTDYGKVFKDFARDVLPSLSTRGTILIMGDGRNNFRPAQADYLQEIQGKVKHVFWLNPLAEKDWTLPDNLMGEYRNYCTRVFPCRNLSDLWRISKKVFS</sequence>
<feature type="region of interest" description="Disordered" evidence="1">
    <location>
        <begin position="73"/>
        <end position="110"/>
    </location>
</feature>
<feature type="compositionally biased region" description="Gly residues" evidence="1">
    <location>
        <begin position="100"/>
        <end position="110"/>
    </location>
</feature>
<dbReference type="EMBL" id="FRDN01000014">
    <property type="protein sequence ID" value="SHN84249.1"/>
    <property type="molecule type" value="Genomic_DNA"/>
</dbReference>
<keyword evidence="3" id="KW-1185">Reference proteome</keyword>
<protein>
    <recommendedName>
        <fullName evidence="4">VWA domain containing CoxE-like protein</fullName>
    </recommendedName>
</protein>
<dbReference type="Proteomes" id="UP000184010">
    <property type="component" value="Unassembled WGS sequence"/>
</dbReference>
<feature type="compositionally biased region" description="Low complexity" evidence="1">
    <location>
        <begin position="73"/>
        <end position="85"/>
    </location>
</feature>
<evidence type="ECO:0000256" key="1">
    <source>
        <dbReference type="SAM" id="MobiDB-lite"/>
    </source>
</evidence>